<evidence type="ECO:0000313" key="12">
    <source>
        <dbReference type="EMBL" id="KAL1488036.1"/>
    </source>
</evidence>
<keyword evidence="5" id="KW-0963">Cytoplasm</keyword>
<evidence type="ECO:0000256" key="6">
    <source>
        <dbReference type="ARBA" id="ARBA00022960"/>
    </source>
</evidence>
<dbReference type="GO" id="GO:0005886">
    <property type="term" value="C:plasma membrane"/>
    <property type="evidence" value="ECO:0007669"/>
    <property type="project" value="UniProtKB-SubCell"/>
</dbReference>
<dbReference type="EMBL" id="JBDJPC010000016">
    <property type="protein sequence ID" value="KAL1488036.1"/>
    <property type="molecule type" value="Genomic_DNA"/>
</dbReference>
<dbReference type="PANTHER" id="PTHR13502:SF6">
    <property type="entry name" value="CDC42 SMALL EFFECTOR PROTEIN HOMOLOG"/>
    <property type="match status" value="1"/>
</dbReference>
<dbReference type="PROSITE" id="PS50108">
    <property type="entry name" value="CRIB"/>
    <property type="match status" value="1"/>
</dbReference>
<evidence type="ECO:0000256" key="9">
    <source>
        <dbReference type="ARBA" id="ARBA00023212"/>
    </source>
</evidence>
<evidence type="ECO:0000256" key="8">
    <source>
        <dbReference type="ARBA" id="ARBA00023139"/>
    </source>
</evidence>
<organism evidence="12 13">
    <name type="scientific">Hypothenemus hampei</name>
    <name type="common">Coffee berry borer</name>
    <dbReference type="NCBI Taxonomy" id="57062"/>
    <lineage>
        <taxon>Eukaryota</taxon>
        <taxon>Metazoa</taxon>
        <taxon>Ecdysozoa</taxon>
        <taxon>Arthropoda</taxon>
        <taxon>Hexapoda</taxon>
        <taxon>Insecta</taxon>
        <taxon>Pterygota</taxon>
        <taxon>Neoptera</taxon>
        <taxon>Endopterygota</taxon>
        <taxon>Coleoptera</taxon>
        <taxon>Polyphaga</taxon>
        <taxon>Cucujiformia</taxon>
        <taxon>Curculionidae</taxon>
        <taxon>Scolytinae</taxon>
        <taxon>Hypothenemus</taxon>
    </lineage>
</organism>
<dbReference type="GO" id="GO:0005856">
    <property type="term" value="C:cytoskeleton"/>
    <property type="evidence" value="ECO:0007669"/>
    <property type="project" value="UniProtKB-SubCell"/>
</dbReference>
<dbReference type="Proteomes" id="UP001566132">
    <property type="component" value="Unassembled WGS sequence"/>
</dbReference>
<dbReference type="InterPro" id="IPR000095">
    <property type="entry name" value="CRIB_dom"/>
</dbReference>
<evidence type="ECO:0000256" key="1">
    <source>
        <dbReference type="ARBA" id="ARBA00004193"/>
    </source>
</evidence>
<keyword evidence="9" id="KW-0206">Cytoskeleton</keyword>
<evidence type="ECO:0000256" key="4">
    <source>
        <dbReference type="ARBA" id="ARBA00022475"/>
    </source>
</evidence>
<dbReference type="InterPro" id="IPR036936">
    <property type="entry name" value="CRIB_dom_sf"/>
</dbReference>
<dbReference type="FunFam" id="3.90.810.10:FF:000004">
    <property type="entry name" value="CDC42 small effector protein 2"/>
    <property type="match status" value="1"/>
</dbReference>
<comment type="similarity">
    <text evidence="3">Belongs to the CDC42SE/SPEC family.</text>
</comment>
<feature type="domain" description="CRIB" evidence="11">
    <location>
        <begin position="33"/>
        <end position="46"/>
    </location>
</feature>
<dbReference type="AlphaFoldDB" id="A0ABD1E4S0"/>
<comment type="subcellular location">
    <subcellularLocation>
        <location evidence="1">Cell membrane</location>
        <topology evidence="1">Lipid-anchor</topology>
    </subcellularLocation>
    <subcellularLocation>
        <location evidence="2">Cytoplasm</location>
        <location evidence="2">Cytoskeleton</location>
    </subcellularLocation>
</comment>
<keyword evidence="10" id="KW-0449">Lipoprotein</keyword>
<evidence type="ECO:0000259" key="11">
    <source>
        <dbReference type="PROSITE" id="PS50108"/>
    </source>
</evidence>
<evidence type="ECO:0000313" key="13">
    <source>
        <dbReference type="Proteomes" id="UP001566132"/>
    </source>
</evidence>
<sequence>MATTVNELWVSWFSCCVTAQPQKRRHRIDRSMIGNPTNFVHTGHIGSRDVELPGEQQIALQNQMRSKGGYDPTFKEAQWCQ</sequence>
<evidence type="ECO:0000256" key="10">
    <source>
        <dbReference type="ARBA" id="ARBA00023288"/>
    </source>
</evidence>
<dbReference type="GO" id="GO:0008360">
    <property type="term" value="P:regulation of cell shape"/>
    <property type="evidence" value="ECO:0007669"/>
    <property type="project" value="UniProtKB-KW"/>
</dbReference>
<evidence type="ECO:0000256" key="5">
    <source>
        <dbReference type="ARBA" id="ARBA00022490"/>
    </source>
</evidence>
<dbReference type="Gene3D" id="3.90.810.10">
    <property type="entry name" value="CRIB domain"/>
    <property type="match status" value="1"/>
</dbReference>
<keyword evidence="6" id="KW-0133">Cell shape</keyword>
<keyword evidence="4" id="KW-1003">Cell membrane</keyword>
<reference evidence="12 13" key="1">
    <citation type="submission" date="2024-05" db="EMBL/GenBank/DDBJ databases">
        <title>Genetic variation in Jamaican populations of the coffee berry borer (Hypothenemus hampei).</title>
        <authorList>
            <person name="Errbii M."/>
            <person name="Myrie A."/>
        </authorList>
    </citation>
    <scope>NUCLEOTIDE SEQUENCE [LARGE SCALE GENOMIC DNA]</scope>
    <source>
        <strain evidence="12">JA-Hopewell-2020-01-JO</strain>
        <tissue evidence="12">Whole body</tissue>
    </source>
</reference>
<comment type="caution">
    <text evidence="12">The sequence shown here is derived from an EMBL/GenBank/DDBJ whole genome shotgun (WGS) entry which is preliminary data.</text>
</comment>
<keyword evidence="7" id="KW-0472">Membrane</keyword>
<keyword evidence="13" id="KW-1185">Reference proteome</keyword>
<keyword evidence="8" id="KW-0564">Palmitate</keyword>
<dbReference type="PANTHER" id="PTHR13502">
    <property type="entry name" value="CDC42 SMALL EFFECTOR PROTEIN HOMOLOG"/>
    <property type="match status" value="1"/>
</dbReference>
<evidence type="ECO:0000256" key="2">
    <source>
        <dbReference type="ARBA" id="ARBA00004245"/>
    </source>
</evidence>
<dbReference type="InterPro" id="IPR039056">
    <property type="entry name" value="SPEC"/>
</dbReference>
<evidence type="ECO:0000256" key="7">
    <source>
        <dbReference type="ARBA" id="ARBA00023136"/>
    </source>
</evidence>
<gene>
    <name evidence="12" type="ORF">ABEB36_015409</name>
</gene>
<dbReference type="CDD" id="cd00132">
    <property type="entry name" value="CRIB"/>
    <property type="match status" value="1"/>
</dbReference>
<accession>A0ABD1E4S0</accession>
<proteinExistence type="inferred from homology"/>
<name>A0ABD1E4S0_HYPHA</name>
<evidence type="ECO:0000256" key="3">
    <source>
        <dbReference type="ARBA" id="ARBA00005720"/>
    </source>
</evidence>
<protein>
    <recommendedName>
        <fullName evidence="11">CRIB domain-containing protein</fullName>
    </recommendedName>
</protein>